<feature type="non-terminal residue" evidence="1">
    <location>
        <position position="435"/>
    </location>
</feature>
<name>A0ACC1HET7_9FUNG</name>
<gene>
    <name evidence="1" type="primary">pli1</name>
    <name evidence="1" type="ORF">EV182_001991</name>
</gene>
<organism evidence="1 2">
    <name type="scientific">Spiromyces aspiralis</name>
    <dbReference type="NCBI Taxonomy" id="68401"/>
    <lineage>
        <taxon>Eukaryota</taxon>
        <taxon>Fungi</taxon>
        <taxon>Fungi incertae sedis</taxon>
        <taxon>Zoopagomycota</taxon>
        <taxon>Kickxellomycotina</taxon>
        <taxon>Kickxellomycetes</taxon>
        <taxon>Kickxellales</taxon>
        <taxon>Kickxellaceae</taxon>
        <taxon>Spiromyces</taxon>
    </lineage>
</organism>
<dbReference type="Proteomes" id="UP001145114">
    <property type="component" value="Unassembled WGS sequence"/>
</dbReference>
<proteinExistence type="predicted"/>
<dbReference type="EMBL" id="JAMZIH010005505">
    <property type="protein sequence ID" value="KAJ1675074.1"/>
    <property type="molecule type" value="Genomic_DNA"/>
</dbReference>
<evidence type="ECO:0000313" key="2">
    <source>
        <dbReference type="Proteomes" id="UP001145114"/>
    </source>
</evidence>
<reference evidence="1" key="1">
    <citation type="submission" date="2022-06" db="EMBL/GenBank/DDBJ databases">
        <title>Phylogenomic reconstructions and comparative analyses of Kickxellomycotina fungi.</title>
        <authorList>
            <person name="Reynolds N.K."/>
            <person name="Stajich J.E."/>
            <person name="Barry K."/>
            <person name="Grigoriev I.V."/>
            <person name="Crous P."/>
            <person name="Smith M.E."/>
        </authorList>
    </citation>
    <scope>NUCLEOTIDE SEQUENCE</scope>
    <source>
        <strain evidence="1">RSA 2271</strain>
    </source>
</reference>
<accession>A0ACC1HET7</accession>
<evidence type="ECO:0000313" key="1">
    <source>
        <dbReference type="EMBL" id="KAJ1675074.1"/>
    </source>
</evidence>
<keyword evidence="2" id="KW-1185">Reference proteome</keyword>
<comment type="caution">
    <text evidence="1">The sequence shown here is derived from an EMBL/GenBank/DDBJ whole genome shotgun (WGS) entry which is preliminary data.</text>
</comment>
<sequence>MMQASNCLESPEQLDVGKLRVVDLRHCLRYLAENLGVPVGQIRSNTLKSTLVQTLKQKLGEVYQSSNRATFEDTLAEINSLLAPRVSTFYAVTSYKWRDNVSYPMPVRPSPTIMSPSPGHTPTRRPVALSRSASGLRTGTESLGVSSARPDGEIGPPPGAYNKLLNQQWAASGTPGQQDYCYIAFKNLKFERSIYYDPITRVTPPRIGPDNRYGRSMVSLPFSLTSEQVEQLSKSKLAEASETKGIQKRLYLFMCSLDAANRSEVDPASWAKLEYPLGLDIRVNGQMLDVQKHLKRIPHTPIDITSLVSLNFNSYNNVIVTYQYNKRIMALVQMVNKYSHKSIAQKLLINRLVPEEVVREKFEKALEDDELVATGDVISLKCPLSQCRINVPVRPKQCTHTQCFDAESFLSMSEVTRELQCPVCYQKIQTWNDIV</sequence>
<protein>
    <submittedName>
        <fullName evidence="1">E3 SUMO-protein ligase pli1</fullName>
    </submittedName>
</protein>
<keyword evidence="1" id="KW-0436">Ligase</keyword>